<feature type="region of interest" description="Disordered" evidence="1">
    <location>
        <begin position="187"/>
        <end position="431"/>
    </location>
</feature>
<feature type="compositionally biased region" description="Polar residues" evidence="1">
    <location>
        <begin position="365"/>
        <end position="377"/>
    </location>
</feature>
<feature type="compositionally biased region" description="Basic and acidic residues" evidence="1">
    <location>
        <begin position="343"/>
        <end position="357"/>
    </location>
</feature>
<dbReference type="PANTHER" id="PTHR34153:SF2">
    <property type="entry name" value="SI:CH211-262H13.3-RELATED"/>
    <property type="match status" value="1"/>
</dbReference>
<feature type="region of interest" description="Disordered" evidence="1">
    <location>
        <begin position="671"/>
        <end position="695"/>
    </location>
</feature>
<feature type="compositionally biased region" description="Polar residues" evidence="1">
    <location>
        <begin position="234"/>
        <end position="262"/>
    </location>
</feature>
<feature type="compositionally biased region" description="Polar residues" evidence="1">
    <location>
        <begin position="309"/>
        <end position="322"/>
    </location>
</feature>
<feature type="compositionally biased region" description="Basic and acidic residues" evidence="1">
    <location>
        <begin position="323"/>
        <end position="336"/>
    </location>
</feature>
<dbReference type="KEGG" id="foc:127751843"/>
<dbReference type="GeneID" id="127751843"/>
<organism evidence="2 3">
    <name type="scientific">Frankliniella occidentalis</name>
    <name type="common">Western flower thrips</name>
    <name type="synonym">Euthrips occidentalis</name>
    <dbReference type="NCBI Taxonomy" id="133901"/>
    <lineage>
        <taxon>Eukaryota</taxon>
        <taxon>Metazoa</taxon>
        <taxon>Ecdysozoa</taxon>
        <taxon>Arthropoda</taxon>
        <taxon>Hexapoda</taxon>
        <taxon>Insecta</taxon>
        <taxon>Pterygota</taxon>
        <taxon>Neoptera</taxon>
        <taxon>Paraneoptera</taxon>
        <taxon>Thysanoptera</taxon>
        <taxon>Terebrantia</taxon>
        <taxon>Thripoidea</taxon>
        <taxon>Thripidae</taxon>
        <taxon>Frankliniella</taxon>
    </lineage>
</organism>
<feature type="compositionally biased region" description="Basic and acidic residues" evidence="1">
    <location>
        <begin position="128"/>
        <end position="142"/>
    </location>
</feature>
<proteinExistence type="predicted"/>
<dbReference type="RefSeq" id="XP_052131957.1">
    <property type="nucleotide sequence ID" value="XM_052275997.1"/>
</dbReference>
<feature type="compositionally biased region" description="Basic and acidic residues" evidence="1">
    <location>
        <begin position="677"/>
        <end position="686"/>
    </location>
</feature>
<dbReference type="Proteomes" id="UP000504606">
    <property type="component" value="Unplaced"/>
</dbReference>
<feature type="region of interest" description="Disordered" evidence="1">
    <location>
        <begin position="108"/>
        <end position="152"/>
    </location>
</feature>
<protein>
    <submittedName>
        <fullName evidence="3">Nucleolar protein dao-5-like</fullName>
    </submittedName>
</protein>
<feature type="compositionally biased region" description="Polar residues" evidence="1">
    <location>
        <begin position="271"/>
        <end position="281"/>
    </location>
</feature>
<gene>
    <name evidence="3" type="primary">LOC127751843</name>
</gene>
<name>A0A9C6XAB0_FRAOC</name>
<feature type="compositionally biased region" description="Low complexity" evidence="1">
    <location>
        <begin position="464"/>
        <end position="482"/>
    </location>
</feature>
<evidence type="ECO:0000256" key="1">
    <source>
        <dbReference type="SAM" id="MobiDB-lite"/>
    </source>
</evidence>
<reference evidence="3" key="1">
    <citation type="submission" date="2025-08" db="UniProtKB">
        <authorList>
            <consortium name="RefSeq"/>
        </authorList>
    </citation>
    <scope>IDENTIFICATION</scope>
    <source>
        <tissue evidence="3">Whole organism</tissue>
    </source>
</reference>
<accession>A0A9C6XAB0</accession>
<evidence type="ECO:0000313" key="3">
    <source>
        <dbReference type="RefSeq" id="XP_052131957.1"/>
    </source>
</evidence>
<keyword evidence="2" id="KW-1185">Reference proteome</keyword>
<dbReference type="PANTHER" id="PTHR34153">
    <property type="entry name" value="SI:CH211-262H13.3-RELATED-RELATED"/>
    <property type="match status" value="1"/>
</dbReference>
<dbReference type="AlphaFoldDB" id="A0A9C6XAB0"/>
<sequence>MSEWHAEVTTTTPGNAEPFVIVEFLSETGSTESVPLKWTKNRRIGVVDDKKAVLGKCYWPPKNLSRKVRALAMKQVAPERDTWPIYDVELLQYCPSYEDSRKSLRSFSAQEDEGVGSDSSDDAPLNARSERVKRLSRRKDGGEGSSDSDEQTLDVAHLMSNHGKGSEQSSFSGFSYAMDTNASTSASAVEKGGMNHDDIANEFSSDDDVLHHDGTSENGFDFLENSQEEEETPSTRVQTPTSMGSRSPRKTTNVTGDKTLSPSKKADHSTPQKTSNVSGGTSKKARDAGKNTPQKKSATTGKRVATPLKATQTPQKMSTTSGERVKTPSKAREPGRRTPQKADSTHDRASAERETPKKSVGKTKMVSTPVKSAQRRSIAQDDGASVEKGEGVSIPNTPVKSVQKRGAQSPHPSPNQEKRSKNDYFPGLRRQSRMTSFVNTVSERELADINKDLADCLGLDSDASGTSASPSLSASPALSDGSDFFKTPRDKSTYRALNFGSPSSTAQGFRLVQQAIGDLDKKVQSLEKMANKAEASLTKILSCVLPPLESNIAENIPKLPMSTKEEERKMNDLLKNKEEFNKVVSFLFGLGGTSLRDAVFSVMKTLFVDSFAATKSMRGICRAGKEKKDAFMGTLLFKAVMCAVRRRWTESTVSEVIKLTADWLKDAPSRVKKRQRRAEAREQLEKEYDEEEDSS</sequence>
<feature type="region of interest" description="Disordered" evidence="1">
    <location>
        <begin position="464"/>
        <end position="486"/>
    </location>
</feature>
<feature type="compositionally biased region" description="Polar residues" evidence="1">
    <location>
        <begin position="291"/>
        <end position="300"/>
    </location>
</feature>
<dbReference type="OrthoDB" id="6614320at2759"/>
<evidence type="ECO:0000313" key="2">
    <source>
        <dbReference type="Proteomes" id="UP000504606"/>
    </source>
</evidence>
<feature type="compositionally biased region" description="Acidic residues" evidence="1">
    <location>
        <begin position="110"/>
        <end position="121"/>
    </location>
</feature>